<dbReference type="Proteomes" id="UP000460298">
    <property type="component" value="Unassembled WGS sequence"/>
</dbReference>
<dbReference type="AlphaFoldDB" id="A0A833GYY1"/>
<evidence type="ECO:0000313" key="2">
    <source>
        <dbReference type="EMBL" id="KAB2930452.1"/>
    </source>
</evidence>
<feature type="signal peptide" evidence="1">
    <location>
        <begin position="1"/>
        <end position="26"/>
    </location>
</feature>
<keyword evidence="1" id="KW-0732">Signal</keyword>
<reference evidence="2 3" key="1">
    <citation type="submission" date="2019-10" db="EMBL/GenBank/DDBJ databases">
        <title>Extracellular Electron Transfer in a Candidatus Methanoperedens spp. Enrichment Culture.</title>
        <authorList>
            <person name="Berger S."/>
            <person name="Rangel Shaw D."/>
            <person name="Berben T."/>
            <person name="In 'T Zandt M."/>
            <person name="Frank J."/>
            <person name="Reimann J."/>
            <person name="Jetten M.S.M."/>
            <person name="Welte C.U."/>
        </authorList>
    </citation>
    <scope>NUCLEOTIDE SEQUENCE [LARGE SCALE GENOMIC DNA]</scope>
    <source>
        <strain evidence="2">SB12</strain>
    </source>
</reference>
<organism evidence="2 3">
    <name type="scientific">Leptonema illini</name>
    <dbReference type="NCBI Taxonomy" id="183"/>
    <lineage>
        <taxon>Bacteria</taxon>
        <taxon>Pseudomonadati</taxon>
        <taxon>Spirochaetota</taxon>
        <taxon>Spirochaetia</taxon>
        <taxon>Leptospirales</taxon>
        <taxon>Leptospiraceae</taxon>
        <taxon>Leptonema</taxon>
    </lineage>
</organism>
<accession>A0A833GYY1</accession>
<name>A0A833GYY1_9LEPT</name>
<protein>
    <submittedName>
        <fullName evidence="2">HEAT repeat domain-containing protein</fullName>
    </submittedName>
</protein>
<gene>
    <name evidence="2" type="ORF">F9K24_16475</name>
</gene>
<feature type="chain" id="PRO_5032421266" evidence="1">
    <location>
        <begin position="27"/>
        <end position="362"/>
    </location>
</feature>
<proteinExistence type="predicted"/>
<evidence type="ECO:0000313" key="3">
    <source>
        <dbReference type="Proteomes" id="UP000460298"/>
    </source>
</evidence>
<evidence type="ECO:0000256" key="1">
    <source>
        <dbReference type="SAM" id="SignalP"/>
    </source>
</evidence>
<sequence>MLRHNGLKVFLIVVLSACAVSPQADRYLPAAEGQPATPDQLKSIQTISVEVKLDLPAKTPDAWAAETVKRLLTYSGYKVVSGKAPARAVLRISGAALGGGYTAPGRSGYYYTGTLMQATLDLYPDDGHVSSIQYYGRKDPTFYAYLNNDMLDPQGAPFEKNFLNERDGFARLYFEQTRKLFGEAPVLRAAADDSASPLLRRTAYELIGVWNLPEGYSWLKRTISLKRDGYEHYAAIAAIAKLNLPETQDVLLEYVRKNRNDPRYSTPASRALGFLIERPPAGTVCELASLLAHYKVVHTLESDFADKAVAEGGPVCIAAFTGLQEVVKKDLALAAKYGDTNRMLQEKDSIIKDALQRMQRSE</sequence>
<dbReference type="EMBL" id="WBUI01000020">
    <property type="protein sequence ID" value="KAB2930452.1"/>
    <property type="molecule type" value="Genomic_DNA"/>
</dbReference>
<comment type="caution">
    <text evidence="2">The sequence shown here is derived from an EMBL/GenBank/DDBJ whole genome shotgun (WGS) entry which is preliminary data.</text>
</comment>